<dbReference type="AlphaFoldDB" id="A0A915DJ55"/>
<accession>A0A915DJ55</accession>
<feature type="transmembrane region" description="Helical" evidence="1">
    <location>
        <begin position="12"/>
        <end position="34"/>
    </location>
</feature>
<keyword evidence="1" id="KW-1133">Transmembrane helix</keyword>
<keyword evidence="2" id="KW-1185">Reference proteome</keyword>
<sequence length="292" mass="33229">MIGLVNLPDRQFSRYFLLSKAAIFLVIFIVFANLTSSSSSDYGRWKRERAFDLLKIETDLETAEEIERTGVSERSLPSRMLRRDDALNDERCQKRCNERLRSGLDMVKAHSAFGSVGVPSVLDQLDLQMFCRLDSAHDKCLRDCGYEIQFNMRDYVCRERYSEMVVNLPCYEQSAALLKRHCGASLCGPYSELEISLLGFAQRCRHLLCDLDCTQKVLVRQCGSASGTRAAKFLIDYSRAQVSTWMKDMAKNMNKPIPQIMPASCSRLYCDRFDAQNCTASVVVLQSSQGRI</sequence>
<evidence type="ECO:0000313" key="3">
    <source>
        <dbReference type="WBParaSite" id="jg20012"/>
    </source>
</evidence>
<keyword evidence="1" id="KW-0472">Membrane</keyword>
<proteinExistence type="predicted"/>
<reference evidence="3" key="1">
    <citation type="submission" date="2022-11" db="UniProtKB">
        <authorList>
            <consortium name="WormBaseParasite"/>
        </authorList>
    </citation>
    <scope>IDENTIFICATION</scope>
</reference>
<dbReference type="Proteomes" id="UP000887574">
    <property type="component" value="Unplaced"/>
</dbReference>
<organism evidence="2 3">
    <name type="scientific">Ditylenchus dipsaci</name>
    <dbReference type="NCBI Taxonomy" id="166011"/>
    <lineage>
        <taxon>Eukaryota</taxon>
        <taxon>Metazoa</taxon>
        <taxon>Ecdysozoa</taxon>
        <taxon>Nematoda</taxon>
        <taxon>Chromadorea</taxon>
        <taxon>Rhabditida</taxon>
        <taxon>Tylenchina</taxon>
        <taxon>Tylenchomorpha</taxon>
        <taxon>Sphaerularioidea</taxon>
        <taxon>Anguinidae</taxon>
        <taxon>Anguininae</taxon>
        <taxon>Ditylenchus</taxon>
    </lineage>
</organism>
<evidence type="ECO:0000313" key="2">
    <source>
        <dbReference type="Proteomes" id="UP000887574"/>
    </source>
</evidence>
<evidence type="ECO:0000256" key="1">
    <source>
        <dbReference type="SAM" id="Phobius"/>
    </source>
</evidence>
<name>A0A915DJ55_9BILA</name>
<dbReference type="WBParaSite" id="jg20012">
    <property type="protein sequence ID" value="jg20012"/>
    <property type="gene ID" value="jg20012"/>
</dbReference>
<protein>
    <submittedName>
        <fullName evidence="3">Uncharacterized protein</fullName>
    </submittedName>
</protein>
<keyword evidence="1" id="KW-0812">Transmembrane</keyword>